<accession>A0A6D2HE22</accession>
<name>A0A6D2HE22_9BRAS</name>
<keyword evidence="2" id="KW-0472">Membrane</keyword>
<feature type="transmembrane region" description="Helical" evidence="2">
    <location>
        <begin position="226"/>
        <end position="244"/>
    </location>
</feature>
<feature type="transmembrane region" description="Helical" evidence="2">
    <location>
        <begin position="279"/>
        <end position="301"/>
    </location>
</feature>
<evidence type="ECO:0000313" key="3">
    <source>
        <dbReference type="EMBL" id="CAA7012887.1"/>
    </source>
</evidence>
<feature type="transmembrane region" description="Helical" evidence="2">
    <location>
        <begin position="251"/>
        <end position="273"/>
    </location>
</feature>
<protein>
    <submittedName>
        <fullName evidence="3">Uncharacterized protein</fullName>
    </submittedName>
</protein>
<dbReference type="AlphaFoldDB" id="A0A6D2HE22"/>
<keyword evidence="4" id="KW-1185">Reference proteome</keyword>
<comment type="caution">
    <text evidence="3">The sequence shown here is derived from an EMBL/GenBank/DDBJ whole genome shotgun (WGS) entry which is preliminary data.</text>
</comment>
<reference evidence="3" key="1">
    <citation type="submission" date="2020-01" db="EMBL/GenBank/DDBJ databases">
        <authorList>
            <person name="Mishra B."/>
        </authorList>
    </citation>
    <scope>NUCLEOTIDE SEQUENCE [LARGE SCALE GENOMIC DNA]</scope>
</reference>
<feature type="transmembrane region" description="Helical" evidence="2">
    <location>
        <begin position="183"/>
        <end position="206"/>
    </location>
</feature>
<feature type="region of interest" description="Disordered" evidence="1">
    <location>
        <begin position="1"/>
        <end position="22"/>
    </location>
</feature>
<evidence type="ECO:0000256" key="2">
    <source>
        <dbReference type="SAM" id="Phobius"/>
    </source>
</evidence>
<keyword evidence="2" id="KW-0812">Transmembrane</keyword>
<evidence type="ECO:0000256" key="1">
    <source>
        <dbReference type="SAM" id="MobiDB-lite"/>
    </source>
</evidence>
<gene>
    <name evidence="3" type="ORF">MERR_LOCUS121</name>
</gene>
<dbReference type="EMBL" id="CACVBM020000011">
    <property type="protein sequence ID" value="CAA7012887.1"/>
    <property type="molecule type" value="Genomic_DNA"/>
</dbReference>
<proteinExistence type="predicted"/>
<evidence type="ECO:0000313" key="4">
    <source>
        <dbReference type="Proteomes" id="UP000467841"/>
    </source>
</evidence>
<sequence>MEDQSRDTSGEDIESARRDAGGIRAGDIHDNAAATTRPSILLRLFTPFLAVWTLVSTCCGRRGLGGNQTEGSALIDNAGGNPTEGSPLIGNAGGNPTEGSPLIGNAVPIRRSPLFRLFTGLRAVWTLVSTCCGRRGSPGNTALLPVAAPSDEAPHLSNRQVQPAINANDGGEWSNFVKDSNEFIQWMITNIFLFLPVKTFFLYLSGDDLSSIREEILKLLKSLPQMFIPTVLLYTFFFFGARAFKGQNIRFGFELVSFFIGLGAMAEALAFAAADVWKWTLGAGIFYFLIFGICLIFDCCVNYPRN</sequence>
<dbReference type="Proteomes" id="UP000467841">
    <property type="component" value="Unassembled WGS sequence"/>
</dbReference>
<keyword evidence="2" id="KW-1133">Transmembrane helix</keyword>
<organism evidence="3 4">
    <name type="scientific">Microthlaspi erraticum</name>
    <dbReference type="NCBI Taxonomy" id="1685480"/>
    <lineage>
        <taxon>Eukaryota</taxon>
        <taxon>Viridiplantae</taxon>
        <taxon>Streptophyta</taxon>
        <taxon>Embryophyta</taxon>
        <taxon>Tracheophyta</taxon>
        <taxon>Spermatophyta</taxon>
        <taxon>Magnoliopsida</taxon>
        <taxon>eudicotyledons</taxon>
        <taxon>Gunneridae</taxon>
        <taxon>Pentapetalae</taxon>
        <taxon>rosids</taxon>
        <taxon>malvids</taxon>
        <taxon>Brassicales</taxon>
        <taxon>Brassicaceae</taxon>
        <taxon>Coluteocarpeae</taxon>
        <taxon>Microthlaspi</taxon>
    </lineage>
</organism>